<sequence length="107" mass="12138">MAENIKKLMDSRGIDRKKLSDDLDISYTTVSDWINGKTYPRIDKIETMAEYFNVTKSQLVESANSEANESKDLNKMLDEAMTYSGKPLSDSDREIVKAFLEGKFGSK</sequence>
<dbReference type="InterPro" id="IPR001387">
    <property type="entry name" value="Cro/C1-type_HTH"/>
</dbReference>
<accession>A0A6G8AXU6</accession>
<organism evidence="2 3">
    <name type="scientific">Vagococcus hydrophili</name>
    <dbReference type="NCBI Taxonomy" id="2714947"/>
    <lineage>
        <taxon>Bacteria</taxon>
        <taxon>Bacillati</taxon>
        <taxon>Bacillota</taxon>
        <taxon>Bacilli</taxon>
        <taxon>Lactobacillales</taxon>
        <taxon>Enterococcaceae</taxon>
        <taxon>Vagococcus</taxon>
    </lineage>
</organism>
<dbReference type="Gene3D" id="1.10.260.40">
    <property type="entry name" value="lambda repressor-like DNA-binding domains"/>
    <property type="match status" value="1"/>
</dbReference>
<dbReference type="SMART" id="SM00530">
    <property type="entry name" value="HTH_XRE"/>
    <property type="match status" value="1"/>
</dbReference>
<keyword evidence="3" id="KW-1185">Reference proteome</keyword>
<proteinExistence type="predicted"/>
<name>A0A6G8AXU6_9ENTE</name>
<evidence type="ECO:0000313" key="2">
    <source>
        <dbReference type="EMBL" id="QIL49703.1"/>
    </source>
</evidence>
<reference evidence="2 3" key="1">
    <citation type="submission" date="2020-03" db="EMBL/GenBank/DDBJ databases">
        <title>Vagococcus sp. nov., isolated from beetles.</title>
        <authorList>
            <person name="Hyun D.-W."/>
            <person name="Bae J.-W."/>
        </authorList>
    </citation>
    <scope>NUCLEOTIDE SEQUENCE [LARGE SCALE GENOMIC DNA]</scope>
    <source>
        <strain evidence="2 3">HDW17B</strain>
    </source>
</reference>
<dbReference type="Pfam" id="PF01381">
    <property type="entry name" value="HTH_3"/>
    <property type="match status" value="1"/>
</dbReference>
<gene>
    <name evidence="2" type="ORF">G7082_00265</name>
</gene>
<dbReference type="SUPFAM" id="SSF47413">
    <property type="entry name" value="lambda repressor-like DNA-binding domains"/>
    <property type="match status" value="1"/>
</dbReference>
<dbReference type="AlphaFoldDB" id="A0A6G8AXU6"/>
<dbReference type="EMBL" id="CP049887">
    <property type="protein sequence ID" value="QIL49703.1"/>
    <property type="molecule type" value="Genomic_DNA"/>
</dbReference>
<dbReference type="KEGG" id="vhy:G7082_00265"/>
<evidence type="ECO:0000313" key="3">
    <source>
        <dbReference type="Proteomes" id="UP000501747"/>
    </source>
</evidence>
<protein>
    <submittedName>
        <fullName evidence="2">Helix-turn-helix transcriptional regulator</fullName>
    </submittedName>
</protein>
<dbReference type="GO" id="GO:0003677">
    <property type="term" value="F:DNA binding"/>
    <property type="evidence" value="ECO:0007669"/>
    <property type="project" value="InterPro"/>
</dbReference>
<dbReference type="PROSITE" id="PS50943">
    <property type="entry name" value="HTH_CROC1"/>
    <property type="match status" value="1"/>
</dbReference>
<dbReference type="CDD" id="cd00093">
    <property type="entry name" value="HTH_XRE"/>
    <property type="match status" value="1"/>
</dbReference>
<evidence type="ECO:0000259" key="1">
    <source>
        <dbReference type="PROSITE" id="PS50943"/>
    </source>
</evidence>
<feature type="domain" description="HTH cro/C1-type" evidence="1">
    <location>
        <begin position="5"/>
        <end position="59"/>
    </location>
</feature>
<dbReference type="InterPro" id="IPR010982">
    <property type="entry name" value="Lambda_DNA-bd_dom_sf"/>
</dbReference>
<dbReference type="Proteomes" id="UP000501747">
    <property type="component" value="Chromosome"/>
</dbReference>